<dbReference type="InterPro" id="IPR045026">
    <property type="entry name" value="LIMYB"/>
</dbReference>
<evidence type="ECO:0000313" key="3">
    <source>
        <dbReference type="Proteomes" id="UP000233551"/>
    </source>
</evidence>
<sequence length="210" mass="24431">MEFTFIHIMLEKLKNDPHDILEKNKAFKTFRTNGCKNYKLVNELFNSSTATGALRISSTDPQRTSDEDRQILEEFLSTSKEQQKQPVNLEEGSNESDDRVHVVEEPIICESRRRVHKRHFSTNSQLQECMDLFKASFKPKPKTTPPESKRSKSVFSPEKLEKNSIDEAMAELNQLKPTISIDEYMGGSLVIIDDRVRRVFMCYLEVIRRE</sequence>
<gene>
    <name evidence="2" type="ORF">CRG98_011125</name>
</gene>
<name>A0A2I0KIY4_PUNGR</name>
<accession>A0A2I0KIY4</accession>
<dbReference type="PANTHER" id="PTHR47584:SF14">
    <property type="entry name" value="L10-INTERACTING MYB DOMAIN-CONTAINING PROTEIN-LIKE"/>
    <property type="match status" value="1"/>
</dbReference>
<organism evidence="2 3">
    <name type="scientific">Punica granatum</name>
    <name type="common">Pomegranate</name>
    <dbReference type="NCBI Taxonomy" id="22663"/>
    <lineage>
        <taxon>Eukaryota</taxon>
        <taxon>Viridiplantae</taxon>
        <taxon>Streptophyta</taxon>
        <taxon>Embryophyta</taxon>
        <taxon>Tracheophyta</taxon>
        <taxon>Spermatophyta</taxon>
        <taxon>Magnoliopsida</taxon>
        <taxon>eudicotyledons</taxon>
        <taxon>Gunneridae</taxon>
        <taxon>Pentapetalae</taxon>
        <taxon>rosids</taxon>
        <taxon>malvids</taxon>
        <taxon>Myrtales</taxon>
        <taxon>Lythraceae</taxon>
        <taxon>Punica</taxon>
    </lineage>
</organism>
<evidence type="ECO:0000313" key="2">
    <source>
        <dbReference type="EMBL" id="PKI68487.1"/>
    </source>
</evidence>
<protein>
    <submittedName>
        <fullName evidence="2">Uncharacterized protein</fullName>
    </submittedName>
</protein>
<reference evidence="2 3" key="1">
    <citation type="submission" date="2017-11" db="EMBL/GenBank/DDBJ databases">
        <title>De-novo sequencing of pomegranate (Punica granatum L.) genome.</title>
        <authorList>
            <person name="Akparov Z."/>
            <person name="Amiraslanov A."/>
            <person name="Hajiyeva S."/>
            <person name="Abbasov M."/>
            <person name="Kaur K."/>
            <person name="Hamwieh A."/>
            <person name="Solovyev V."/>
            <person name="Salamov A."/>
            <person name="Braich B."/>
            <person name="Kosarev P."/>
            <person name="Mahmoud A."/>
            <person name="Hajiyev E."/>
            <person name="Babayeva S."/>
            <person name="Izzatullayeva V."/>
            <person name="Mammadov A."/>
            <person name="Mammadov A."/>
            <person name="Sharifova S."/>
            <person name="Ojaghi J."/>
            <person name="Eynullazada K."/>
            <person name="Bayramov B."/>
            <person name="Abdulazimova A."/>
            <person name="Shahmuradov I."/>
        </authorList>
    </citation>
    <scope>NUCLEOTIDE SEQUENCE [LARGE SCALE GENOMIC DNA]</scope>
    <source>
        <strain evidence="3">cv. AG2017</strain>
        <tissue evidence="2">Leaf</tissue>
    </source>
</reference>
<comment type="caution">
    <text evidence="2">The sequence shown here is derived from an EMBL/GenBank/DDBJ whole genome shotgun (WGS) entry which is preliminary data.</text>
</comment>
<evidence type="ECO:0000256" key="1">
    <source>
        <dbReference type="SAM" id="MobiDB-lite"/>
    </source>
</evidence>
<dbReference type="PANTHER" id="PTHR47584">
    <property type="match status" value="1"/>
</dbReference>
<keyword evidence="3" id="KW-1185">Reference proteome</keyword>
<dbReference type="EMBL" id="PGOL01000553">
    <property type="protein sequence ID" value="PKI68487.1"/>
    <property type="molecule type" value="Genomic_DNA"/>
</dbReference>
<dbReference type="Proteomes" id="UP000233551">
    <property type="component" value="Unassembled WGS sequence"/>
</dbReference>
<proteinExistence type="predicted"/>
<feature type="region of interest" description="Disordered" evidence="1">
    <location>
        <begin position="78"/>
        <end position="97"/>
    </location>
</feature>
<dbReference type="AlphaFoldDB" id="A0A2I0KIY4"/>
<feature type="region of interest" description="Disordered" evidence="1">
    <location>
        <begin position="137"/>
        <end position="160"/>
    </location>
</feature>